<gene>
    <name evidence="2" type="ORF">LAUMK4_02161</name>
</gene>
<feature type="compositionally biased region" description="Basic and acidic residues" evidence="1">
    <location>
        <begin position="109"/>
        <end position="118"/>
    </location>
</feature>
<keyword evidence="3" id="KW-1185">Reference proteome</keyword>
<reference evidence="2 3" key="1">
    <citation type="submission" date="2018-09" db="EMBL/GenBank/DDBJ databases">
        <authorList>
            <person name="Tagini F."/>
        </authorList>
    </citation>
    <scope>NUCLEOTIDE SEQUENCE [LARGE SCALE GENOMIC DNA]</scope>
    <source>
        <strain evidence="2 3">MK4</strain>
    </source>
</reference>
<proteinExistence type="predicted"/>
<sequence length="214" mass="23509">MPVGGHQDKMVRPHSITTSIPTRPRRVNTPSQNTVPSPDWPRVHSPSGTFIRSCTSLFYLVGPTRPTPSSHTSCQNSGAATCGLRFAPSAPVRWRSRPRRSLRLALRPPPHDRTRGRDPCPSPRMPTITATAASPGANDRTTSAAEVARRCSSAQPSTPPMTCDVRIFFTAIKGETSRPHRPAELYRYFTKSFESAVLPKCRQFSSHLIGNPGQ</sequence>
<comment type="caution">
    <text evidence="2">The sequence shown here is derived from an EMBL/GenBank/DDBJ whole genome shotgun (WGS) entry which is preliminary data.</text>
</comment>
<dbReference type="Proteomes" id="UP000271464">
    <property type="component" value="Unassembled WGS sequence"/>
</dbReference>
<dbReference type="EMBL" id="UPHM01000049">
    <property type="protein sequence ID" value="VAZ92624.1"/>
    <property type="molecule type" value="Genomic_DNA"/>
</dbReference>
<feature type="region of interest" description="Disordered" evidence="1">
    <location>
        <begin position="93"/>
        <end position="124"/>
    </location>
</feature>
<protein>
    <submittedName>
        <fullName evidence="2">Uncharacterized protein</fullName>
    </submittedName>
</protein>
<evidence type="ECO:0000313" key="2">
    <source>
        <dbReference type="EMBL" id="VAZ92624.1"/>
    </source>
</evidence>
<evidence type="ECO:0000313" key="3">
    <source>
        <dbReference type="Proteomes" id="UP000271464"/>
    </source>
</evidence>
<accession>A0ABY6RH86</accession>
<name>A0ABY6RH86_9MYCO</name>
<feature type="region of interest" description="Disordered" evidence="1">
    <location>
        <begin position="1"/>
        <end position="43"/>
    </location>
</feature>
<organism evidence="2 3">
    <name type="scientific">Mycobacterium persicum</name>
    <dbReference type="NCBI Taxonomy" id="1487726"/>
    <lineage>
        <taxon>Bacteria</taxon>
        <taxon>Bacillati</taxon>
        <taxon>Actinomycetota</taxon>
        <taxon>Actinomycetes</taxon>
        <taxon>Mycobacteriales</taxon>
        <taxon>Mycobacteriaceae</taxon>
        <taxon>Mycobacterium</taxon>
    </lineage>
</organism>
<evidence type="ECO:0000256" key="1">
    <source>
        <dbReference type="SAM" id="MobiDB-lite"/>
    </source>
</evidence>
<feature type="compositionally biased region" description="Basic and acidic residues" evidence="1">
    <location>
        <begin position="1"/>
        <end position="11"/>
    </location>
</feature>